<accession>A0A8H9BWX1</accession>
<dbReference type="Gene3D" id="2.60.40.1080">
    <property type="match status" value="1"/>
</dbReference>
<sequence>MEASVDIKGNTKTVKVGQKYKLPVTVTPEGRENEVEYVSSHEQFATVSPTGEVEGRSQGVSTVTATLDKSTDKITINVVDNPQEEEEELGDTETV</sequence>
<protein>
    <recommendedName>
        <fullName evidence="1">BIG2 domain-containing protein</fullName>
    </recommendedName>
</protein>
<dbReference type="AlphaFoldDB" id="A0A8H9BWX1"/>
<dbReference type="SUPFAM" id="SSF49373">
    <property type="entry name" value="Invasin/intimin cell-adhesion fragments"/>
    <property type="match status" value="1"/>
</dbReference>
<evidence type="ECO:0000313" key="3">
    <source>
        <dbReference type="Proteomes" id="UP000600220"/>
    </source>
</evidence>
<dbReference type="EMBL" id="AAXKXX010000004">
    <property type="protein sequence ID" value="EGQ4384388.1"/>
    <property type="molecule type" value="Genomic_DNA"/>
</dbReference>
<keyword evidence="3" id="KW-1185">Reference proteome</keyword>
<dbReference type="InterPro" id="IPR008964">
    <property type="entry name" value="Invasin/intimin_cell_adhesion"/>
</dbReference>
<dbReference type="Pfam" id="PF02368">
    <property type="entry name" value="Big_2"/>
    <property type="match status" value="1"/>
</dbReference>
<comment type="caution">
    <text evidence="2">The sequence shown here is derived from an EMBL/GenBank/DDBJ whole genome shotgun (WGS) entry which is preliminary data.</text>
</comment>
<dbReference type="InterPro" id="IPR003343">
    <property type="entry name" value="Big_2"/>
</dbReference>
<dbReference type="Proteomes" id="UP000600220">
    <property type="component" value="Unassembled WGS sequence"/>
</dbReference>
<reference evidence="2 3" key="1">
    <citation type="submission" date="2018-11" db="EMBL/GenBank/DDBJ databases">
        <authorList>
            <consortium name="Veterinary Laboratory Investigation and Response Network"/>
        </authorList>
    </citation>
    <scope>NUCLEOTIDE SEQUENCE [LARGE SCALE GENOMIC DNA]</scope>
    <source>
        <strain evidence="2 3">SPSE-18-VL-LA-PA-Ryan-0021</strain>
    </source>
</reference>
<feature type="domain" description="BIG2" evidence="1">
    <location>
        <begin position="1"/>
        <end position="77"/>
    </location>
</feature>
<dbReference type="SMART" id="SM00635">
    <property type="entry name" value="BID_2"/>
    <property type="match status" value="1"/>
</dbReference>
<evidence type="ECO:0000313" key="2">
    <source>
        <dbReference type="EMBL" id="EGQ4384388.1"/>
    </source>
</evidence>
<organism evidence="2 3">
    <name type="scientific">Staphylococcus pseudintermedius</name>
    <dbReference type="NCBI Taxonomy" id="283734"/>
    <lineage>
        <taxon>Bacteria</taxon>
        <taxon>Bacillati</taxon>
        <taxon>Bacillota</taxon>
        <taxon>Bacilli</taxon>
        <taxon>Bacillales</taxon>
        <taxon>Staphylococcaceae</taxon>
        <taxon>Staphylococcus</taxon>
        <taxon>Staphylococcus intermedius group</taxon>
    </lineage>
</organism>
<proteinExistence type="predicted"/>
<gene>
    <name evidence="2" type="ORF">EGV54_04685</name>
</gene>
<evidence type="ECO:0000259" key="1">
    <source>
        <dbReference type="SMART" id="SM00635"/>
    </source>
</evidence>
<name>A0A8H9BWX1_STAPS</name>